<gene>
    <name evidence="5" type="ORF">GCM10009839_56160</name>
</gene>
<comment type="similarity">
    <text evidence="1">Belongs to the NAD(P)-dependent epimerase/dehydratase family.</text>
</comment>
<feature type="domain" description="NAD-dependent epimerase/dehydratase" evidence="4">
    <location>
        <begin position="9"/>
        <end position="173"/>
    </location>
</feature>
<evidence type="ECO:0000313" key="5">
    <source>
        <dbReference type="EMBL" id="GAA2045073.1"/>
    </source>
</evidence>
<keyword evidence="6" id="KW-1185">Reference proteome</keyword>
<dbReference type="Pfam" id="PF01370">
    <property type="entry name" value="Epimerase"/>
    <property type="match status" value="1"/>
</dbReference>
<organism evidence="5 6">
    <name type="scientific">Catenulispora yoronensis</name>
    <dbReference type="NCBI Taxonomy" id="450799"/>
    <lineage>
        <taxon>Bacteria</taxon>
        <taxon>Bacillati</taxon>
        <taxon>Actinomycetota</taxon>
        <taxon>Actinomycetes</taxon>
        <taxon>Catenulisporales</taxon>
        <taxon>Catenulisporaceae</taxon>
        <taxon>Catenulispora</taxon>
    </lineage>
</organism>
<name>A0ABN2UZP1_9ACTN</name>
<dbReference type="SUPFAM" id="SSF51735">
    <property type="entry name" value="NAD(P)-binding Rossmann-fold domains"/>
    <property type="match status" value="1"/>
</dbReference>
<dbReference type="InterPro" id="IPR001509">
    <property type="entry name" value="Epimerase_deHydtase"/>
</dbReference>
<sequence length="273" mass="30018">MSDQERGRILITGAAGGVGTFLRAGLPELGWAVRGFDLVTPPDPGPVEWRTGDVGDPAALDAAMSGVDVVVHLAGIPVEDRFDRILKTNIDGTYQVFDAAVRNDVPRVITASSNHAVGYYERADYQDTLIGTDVRPRPDTYYGVSKVFMEAIGSFYADRHGLEVACVRIGSCFQEPRSRRMLDTWLSPADGVRLFHALATAPDLRYEIVYGLSANKTAWWDLEPARRLGYEPQDDSDAFAAKVEALATDSYDPEDPEYKYLGGRFTTHVPPEA</sequence>
<keyword evidence="2" id="KW-0560">Oxidoreductase</keyword>
<evidence type="ECO:0000256" key="1">
    <source>
        <dbReference type="ARBA" id="ARBA00007637"/>
    </source>
</evidence>
<comment type="caution">
    <text evidence="5">The sequence shown here is derived from an EMBL/GenBank/DDBJ whole genome shotgun (WGS) entry which is preliminary data.</text>
</comment>
<dbReference type="RefSeq" id="WP_344668666.1">
    <property type="nucleotide sequence ID" value="NZ_BAAAQN010000038.1"/>
</dbReference>
<accession>A0ABN2UZP1</accession>
<evidence type="ECO:0000259" key="4">
    <source>
        <dbReference type="Pfam" id="PF01370"/>
    </source>
</evidence>
<dbReference type="InterPro" id="IPR036291">
    <property type="entry name" value="NAD(P)-bd_dom_sf"/>
</dbReference>
<evidence type="ECO:0000256" key="2">
    <source>
        <dbReference type="ARBA" id="ARBA00023002"/>
    </source>
</evidence>
<reference evidence="5 6" key="1">
    <citation type="journal article" date="2019" name="Int. J. Syst. Evol. Microbiol.">
        <title>The Global Catalogue of Microorganisms (GCM) 10K type strain sequencing project: providing services to taxonomists for standard genome sequencing and annotation.</title>
        <authorList>
            <consortium name="The Broad Institute Genomics Platform"/>
            <consortium name="The Broad Institute Genome Sequencing Center for Infectious Disease"/>
            <person name="Wu L."/>
            <person name="Ma J."/>
        </authorList>
    </citation>
    <scope>NUCLEOTIDE SEQUENCE [LARGE SCALE GENOMIC DNA]</scope>
    <source>
        <strain evidence="5 6">JCM 16014</strain>
    </source>
</reference>
<dbReference type="PANTHER" id="PTHR43103:SF5">
    <property type="entry name" value="4-EPIMERASE, PUTATIVE (AFU_ORTHOLOGUE AFUA_7G00360)-RELATED"/>
    <property type="match status" value="1"/>
</dbReference>
<dbReference type="Proteomes" id="UP001500751">
    <property type="component" value="Unassembled WGS sequence"/>
</dbReference>
<dbReference type="Gene3D" id="3.40.50.720">
    <property type="entry name" value="NAD(P)-binding Rossmann-like Domain"/>
    <property type="match status" value="1"/>
</dbReference>
<keyword evidence="3" id="KW-0520">NAD</keyword>
<dbReference type="EMBL" id="BAAAQN010000038">
    <property type="protein sequence ID" value="GAA2045073.1"/>
    <property type="molecule type" value="Genomic_DNA"/>
</dbReference>
<dbReference type="PANTHER" id="PTHR43103">
    <property type="entry name" value="NUCLEOSIDE-DIPHOSPHATE-SUGAR EPIMERASE"/>
    <property type="match status" value="1"/>
</dbReference>
<protein>
    <submittedName>
        <fullName evidence="5">NAD(P)-dependent oxidoreductase</fullName>
    </submittedName>
</protein>
<evidence type="ECO:0000256" key="3">
    <source>
        <dbReference type="ARBA" id="ARBA00023027"/>
    </source>
</evidence>
<evidence type="ECO:0000313" key="6">
    <source>
        <dbReference type="Proteomes" id="UP001500751"/>
    </source>
</evidence>
<proteinExistence type="inferred from homology"/>